<dbReference type="SUPFAM" id="SSF101898">
    <property type="entry name" value="NHL repeat"/>
    <property type="match status" value="1"/>
</dbReference>
<feature type="compositionally biased region" description="Low complexity" evidence="1">
    <location>
        <begin position="58"/>
        <end position="70"/>
    </location>
</feature>
<proteinExistence type="predicted"/>
<evidence type="ECO:0000256" key="1">
    <source>
        <dbReference type="SAM" id="MobiDB-lite"/>
    </source>
</evidence>
<organism evidence="3 4">
    <name type="scientific">Labilithrix luteola</name>
    <dbReference type="NCBI Taxonomy" id="1391654"/>
    <lineage>
        <taxon>Bacteria</taxon>
        <taxon>Pseudomonadati</taxon>
        <taxon>Myxococcota</taxon>
        <taxon>Polyangia</taxon>
        <taxon>Polyangiales</taxon>
        <taxon>Labilitrichaceae</taxon>
        <taxon>Labilithrix</taxon>
    </lineage>
</organism>
<reference evidence="3 4" key="1">
    <citation type="submission" date="2015-08" db="EMBL/GenBank/DDBJ databases">
        <authorList>
            <person name="Babu N.S."/>
            <person name="Beckwith C.J."/>
            <person name="Beseler K.G."/>
            <person name="Brison A."/>
            <person name="Carone J.V."/>
            <person name="Caskin T.P."/>
            <person name="Diamond M."/>
            <person name="Durham M.E."/>
            <person name="Foxe J.M."/>
            <person name="Go M."/>
            <person name="Henderson B.A."/>
            <person name="Jones I.B."/>
            <person name="McGettigan J.A."/>
            <person name="Micheletti S.J."/>
            <person name="Nasrallah M.E."/>
            <person name="Ortiz D."/>
            <person name="Piller C.R."/>
            <person name="Privatt S.R."/>
            <person name="Schneider S.L."/>
            <person name="Sharp S."/>
            <person name="Smith T.C."/>
            <person name="Stanton J.D."/>
            <person name="Ullery H.E."/>
            <person name="Wilson R.J."/>
            <person name="Serrano M.G."/>
            <person name="Buck G."/>
            <person name="Lee V."/>
            <person name="Wang Y."/>
            <person name="Carvalho R."/>
            <person name="Voegtly L."/>
            <person name="Shi R."/>
            <person name="Duckworth R."/>
            <person name="Johnson A."/>
            <person name="Loviza R."/>
            <person name="Walstead R."/>
            <person name="Shah Z."/>
            <person name="Kiflezghi M."/>
            <person name="Wade K."/>
            <person name="Ball S.L."/>
            <person name="Bradley K.W."/>
            <person name="Asai D.J."/>
            <person name="Bowman C.A."/>
            <person name="Russell D.A."/>
            <person name="Pope W.H."/>
            <person name="Jacobs-Sera D."/>
            <person name="Hendrix R.W."/>
            <person name="Hatfull G.F."/>
        </authorList>
    </citation>
    <scope>NUCLEOTIDE SEQUENCE [LARGE SCALE GENOMIC DNA]</scope>
    <source>
        <strain evidence="3 4">DSM 27648</strain>
    </source>
</reference>
<feature type="region of interest" description="Disordered" evidence="1">
    <location>
        <begin position="28"/>
        <end position="70"/>
    </location>
</feature>
<keyword evidence="4" id="KW-1185">Reference proteome</keyword>
<protein>
    <recommendedName>
        <fullName evidence="5">Lipoprotein</fullName>
    </recommendedName>
</protein>
<sequence length="315" mass="32300">MRRAFALLASLSFSLSLSGCGLSVSGEFAPSTQQAPSAEAGASLPPSSTAQPDGSMPDVDANDANDAGTDDAMAPAPVMYAVGERFFSYVPTTFVWTWTEALPFTSCPTTLDELAANESGALFGVGNGRRALYVVKPHPTDPVCTKVNTVDQASGTYPRSLAFAPKGTLDVAAEVLVGYDDDGNYVRIDTALGTMVTITNTAASGLAIGDVVSVGSKGYIIATGSGCDHGDCLFEIDFSTGLRTSSTPTAVIQDADEAITGLAHWAGKIVAFSGGDEVYQFASPNFSTVTKLNGPPGVKNLAFHGAASSTAAPTN</sequence>
<name>A0A0K1Q4H4_9BACT</name>
<dbReference type="EMBL" id="CP012333">
    <property type="protein sequence ID" value="AKV00638.1"/>
    <property type="molecule type" value="Genomic_DNA"/>
</dbReference>
<dbReference type="Proteomes" id="UP000064967">
    <property type="component" value="Chromosome"/>
</dbReference>
<evidence type="ECO:0000256" key="2">
    <source>
        <dbReference type="SAM" id="SignalP"/>
    </source>
</evidence>
<dbReference type="PROSITE" id="PS51257">
    <property type="entry name" value="PROKAR_LIPOPROTEIN"/>
    <property type="match status" value="1"/>
</dbReference>
<feature type="chain" id="PRO_5005466573" description="Lipoprotein" evidence="2">
    <location>
        <begin position="20"/>
        <end position="315"/>
    </location>
</feature>
<accession>A0A0K1Q4H4</accession>
<dbReference type="STRING" id="1391654.AKJ09_07301"/>
<keyword evidence="2" id="KW-0732">Signal</keyword>
<gene>
    <name evidence="3" type="ORF">AKJ09_07301</name>
</gene>
<feature type="signal peptide" evidence="2">
    <location>
        <begin position="1"/>
        <end position="19"/>
    </location>
</feature>
<dbReference type="KEGG" id="llu:AKJ09_07301"/>
<evidence type="ECO:0000313" key="4">
    <source>
        <dbReference type="Proteomes" id="UP000064967"/>
    </source>
</evidence>
<evidence type="ECO:0000313" key="3">
    <source>
        <dbReference type="EMBL" id="AKV00638.1"/>
    </source>
</evidence>
<dbReference type="RefSeq" id="WP_146651895.1">
    <property type="nucleotide sequence ID" value="NZ_CP012333.1"/>
</dbReference>
<dbReference type="AlphaFoldDB" id="A0A0K1Q4H4"/>
<evidence type="ECO:0008006" key="5">
    <source>
        <dbReference type="Google" id="ProtNLM"/>
    </source>
</evidence>
<dbReference type="PATRIC" id="fig|1391654.3.peg.7416"/>